<dbReference type="GO" id="GO:0003677">
    <property type="term" value="F:DNA binding"/>
    <property type="evidence" value="ECO:0007669"/>
    <property type="project" value="UniProtKB-KW"/>
</dbReference>
<dbReference type="RefSeq" id="WP_118632994.1">
    <property type="nucleotide sequence ID" value="NZ_JAAIPM010000095.1"/>
</dbReference>
<keyword evidence="1" id="KW-0238">DNA-binding</keyword>
<feature type="domain" description="HTH merR-type" evidence="2">
    <location>
        <begin position="1"/>
        <end position="70"/>
    </location>
</feature>
<accession>A0A6L8XRZ4</accession>
<dbReference type="SUPFAM" id="SSF46955">
    <property type="entry name" value="Putative DNA-binding domain"/>
    <property type="match status" value="1"/>
</dbReference>
<comment type="caution">
    <text evidence="3">The sequence shown here is derived from an EMBL/GenBank/DDBJ whole genome shotgun (WGS) entry which is preliminary data.</text>
</comment>
<organism evidence="3 4">
    <name type="scientific">Blautia wexlerae</name>
    <dbReference type="NCBI Taxonomy" id="418240"/>
    <lineage>
        <taxon>Bacteria</taxon>
        <taxon>Bacillati</taxon>
        <taxon>Bacillota</taxon>
        <taxon>Clostridia</taxon>
        <taxon>Lachnospirales</taxon>
        <taxon>Lachnospiraceae</taxon>
        <taxon>Blautia</taxon>
    </lineage>
</organism>
<sequence>MKTVKDVSDITGISIRTLRYYDEIGLLKPTKLTESGYRLYNNKALEQLQEIMFFRELEIPLMDIKKIMENPNYDKEQVLLAQKSFLERKRNRLNGIIELITDVMKGVNTMSFEAFNNDDIQKMLDHTLATMSKEVLDEQVAKYGSKEKYREYLASGFANEQAMADLVKWYGSKEKAMEAILKPTGKADNFKPEQDENDKIYKQFMSAKKENNDQLAKEAVVMLAENYKKQFHLDNARNILLDLAKEYLAHEKLAEATDKQYGVGCAEYIGNAIQMYYGV</sequence>
<dbReference type="PANTHER" id="PTHR30204:SF90">
    <property type="entry name" value="HTH-TYPE TRANSCRIPTIONAL ACTIVATOR MTA"/>
    <property type="match status" value="1"/>
</dbReference>
<dbReference type="AlphaFoldDB" id="A0A6L8XRZ4"/>
<evidence type="ECO:0000313" key="3">
    <source>
        <dbReference type="EMBL" id="MZS88570.1"/>
    </source>
</evidence>
<proteinExistence type="predicted"/>
<dbReference type="EMBL" id="WWVF01000008">
    <property type="protein sequence ID" value="MZS88570.1"/>
    <property type="molecule type" value="Genomic_DNA"/>
</dbReference>
<dbReference type="PROSITE" id="PS50937">
    <property type="entry name" value="HTH_MERR_2"/>
    <property type="match status" value="1"/>
</dbReference>
<dbReference type="Gene3D" id="1.10.490.50">
    <property type="entry name" value="Antibiotic binding domain of TipA-like multidrug resistance regulators"/>
    <property type="match status" value="1"/>
</dbReference>
<evidence type="ECO:0000256" key="1">
    <source>
        <dbReference type="ARBA" id="ARBA00023125"/>
    </source>
</evidence>
<dbReference type="InterPro" id="IPR036244">
    <property type="entry name" value="TipA-like_antibiotic-bd"/>
</dbReference>
<dbReference type="GO" id="GO:0003700">
    <property type="term" value="F:DNA-binding transcription factor activity"/>
    <property type="evidence" value="ECO:0007669"/>
    <property type="project" value="InterPro"/>
</dbReference>
<dbReference type="PANTHER" id="PTHR30204">
    <property type="entry name" value="REDOX-CYCLING DRUG-SENSING TRANSCRIPTIONAL ACTIVATOR SOXR"/>
    <property type="match status" value="1"/>
</dbReference>
<dbReference type="SMART" id="SM00422">
    <property type="entry name" value="HTH_MERR"/>
    <property type="match status" value="1"/>
</dbReference>
<dbReference type="Proteomes" id="UP000477156">
    <property type="component" value="Unassembled WGS sequence"/>
</dbReference>
<gene>
    <name evidence="3" type="ORF">GT712_05565</name>
</gene>
<dbReference type="SUPFAM" id="SSF89082">
    <property type="entry name" value="Antibiotic binding domain of TipA-like multidrug resistance regulators"/>
    <property type="match status" value="1"/>
</dbReference>
<dbReference type="InterPro" id="IPR000551">
    <property type="entry name" value="MerR-type_HTH_dom"/>
</dbReference>
<dbReference type="InterPro" id="IPR009061">
    <property type="entry name" value="DNA-bd_dom_put_sf"/>
</dbReference>
<dbReference type="CDD" id="cd01106">
    <property type="entry name" value="HTH_TipAL-Mta"/>
    <property type="match status" value="1"/>
</dbReference>
<protein>
    <submittedName>
        <fullName evidence="3">MerR family transcriptional regulator</fullName>
    </submittedName>
</protein>
<dbReference type="Gene3D" id="1.10.1660.10">
    <property type="match status" value="1"/>
</dbReference>
<evidence type="ECO:0000259" key="2">
    <source>
        <dbReference type="PROSITE" id="PS50937"/>
    </source>
</evidence>
<reference evidence="3 4" key="1">
    <citation type="journal article" date="2019" name="Nat. Med.">
        <title>A library of human gut bacterial isolates paired with longitudinal multiomics data enables mechanistic microbiome research.</title>
        <authorList>
            <person name="Poyet M."/>
            <person name="Groussin M."/>
            <person name="Gibbons S.M."/>
            <person name="Avila-Pacheco J."/>
            <person name="Jiang X."/>
            <person name="Kearney S.M."/>
            <person name="Perrotta A.R."/>
            <person name="Berdy B."/>
            <person name="Zhao S."/>
            <person name="Lieberman T.D."/>
            <person name="Swanson P.K."/>
            <person name="Smith M."/>
            <person name="Roesemann S."/>
            <person name="Alexander J.E."/>
            <person name="Rich S.A."/>
            <person name="Livny J."/>
            <person name="Vlamakis H."/>
            <person name="Clish C."/>
            <person name="Bullock K."/>
            <person name="Deik A."/>
            <person name="Scott J."/>
            <person name="Pierce K.A."/>
            <person name="Xavier R.J."/>
            <person name="Alm E.J."/>
        </authorList>
    </citation>
    <scope>NUCLEOTIDE SEQUENCE [LARGE SCALE GENOMIC DNA]</scope>
    <source>
        <strain evidence="3 4">BIOML-A12</strain>
    </source>
</reference>
<evidence type="ECO:0000313" key="4">
    <source>
        <dbReference type="Proteomes" id="UP000477156"/>
    </source>
</evidence>
<dbReference type="Pfam" id="PF13411">
    <property type="entry name" value="MerR_1"/>
    <property type="match status" value="1"/>
</dbReference>
<name>A0A6L8XRZ4_9FIRM</name>
<dbReference type="InterPro" id="IPR047057">
    <property type="entry name" value="MerR_fam"/>
</dbReference>